<feature type="transmembrane region" description="Helical" evidence="19">
    <location>
        <begin position="85"/>
        <end position="106"/>
    </location>
</feature>
<feature type="transmembrane region" description="Helical" evidence="19">
    <location>
        <begin position="12"/>
        <end position="30"/>
    </location>
</feature>
<evidence type="ECO:0000256" key="14">
    <source>
        <dbReference type="ARBA" id="ARBA00044924"/>
    </source>
</evidence>
<comment type="catalytic activity">
    <reaction evidence="9">
        <text>L-arginyl-L-alpha-amino acid(out) = L-arginyl-L-alpha-amino acid(in)</text>
        <dbReference type="Rhea" id="RHEA:79371"/>
        <dbReference type="ChEBI" id="CHEBI:84315"/>
    </reaction>
</comment>
<gene>
    <name evidence="21" type="ORF">M9Y10_039141</name>
</gene>
<evidence type="ECO:0000256" key="2">
    <source>
        <dbReference type="ARBA" id="ARBA00044876"/>
    </source>
</evidence>
<dbReference type="Pfam" id="PF07690">
    <property type="entry name" value="MFS_1"/>
    <property type="match status" value="1"/>
</dbReference>
<evidence type="ECO:0000256" key="8">
    <source>
        <dbReference type="ARBA" id="ARBA00044898"/>
    </source>
</evidence>
<feature type="transmembrane region" description="Helical" evidence="19">
    <location>
        <begin position="278"/>
        <end position="296"/>
    </location>
</feature>
<evidence type="ECO:0000256" key="6">
    <source>
        <dbReference type="ARBA" id="ARBA00044891"/>
    </source>
</evidence>
<evidence type="ECO:0000259" key="20">
    <source>
        <dbReference type="PROSITE" id="PS50850"/>
    </source>
</evidence>
<evidence type="ECO:0000256" key="17">
    <source>
        <dbReference type="ARBA" id="ARBA00045709"/>
    </source>
</evidence>
<comment type="catalytic activity">
    <reaction evidence="4">
        <text>L-alpha-aminoacyl-L-arginine(out) = L-alpha-aminoacyl-L-arginine(in)</text>
        <dbReference type="Rhea" id="RHEA:79367"/>
        <dbReference type="ChEBI" id="CHEBI:229968"/>
    </reaction>
</comment>
<evidence type="ECO:0000256" key="9">
    <source>
        <dbReference type="ARBA" id="ARBA00044899"/>
    </source>
</evidence>
<comment type="catalytic activity">
    <reaction evidence="2">
        <text>L-lysyl-L-alanine(out) = L-lysyl-L-alanine(in)</text>
        <dbReference type="Rhea" id="RHEA:79399"/>
        <dbReference type="ChEBI" id="CHEBI:229954"/>
    </reaction>
</comment>
<accession>A0ABR2KBF2</accession>
<evidence type="ECO:0000256" key="1">
    <source>
        <dbReference type="ARBA" id="ARBA00004141"/>
    </source>
</evidence>
<evidence type="ECO:0000256" key="3">
    <source>
        <dbReference type="ARBA" id="ARBA00044878"/>
    </source>
</evidence>
<evidence type="ECO:0000256" key="19">
    <source>
        <dbReference type="SAM" id="Phobius"/>
    </source>
</evidence>
<evidence type="ECO:0000256" key="18">
    <source>
        <dbReference type="ARBA" id="ARBA00046376"/>
    </source>
</evidence>
<name>A0ABR2KBF2_9EUKA</name>
<dbReference type="InterPro" id="IPR052187">
    <property type="entry name" value="MFSD1"/>
</dbReference>
<evidence type="ECO:0000256" key="7">
    <source>
        <dbReference type="ARBA" id="ARBA00044893"/>
    </source>
</evidence>
<keyword evidence="19" id="KW-0472">Membrane</keyword>
<dbReference type="PANTHER" id="PTHR23512">
    <property type="entry name" value="MAJOR FACILITATOR SUPERFAMILY DOMAIN-CONTAINING PROTEIN 1"/>
    <property type="match status" value="1"/>
</dbReference>
<evidence type="ECO:0000256" key="11">
    <source>
        <dbReference type="ARBA" id="ARBA00044903"/>
    </source>
</evidence>
<feature type="transmembrane region" description="Helical" evidence="19">
    <location>
        <begin position="238"/>
        <end position="258"/>
    </location>
</feature>
<comment type="catalytic activity">
    <reaction evidence="8">
        <text>L-aspartyl-L-lysine(out) = L-aspartyl-L-lysine(in)</text>
        <dbReference type="Rhea" id="RHEA:79411"/>
        <dbReference type="ChEBI" id="CHEBI:229953"/>
    </reaction>
</comment>
<feature type="transmembrane region" description="Helical" evidence="19">
    <location>
        <begin position="171"/>
        <end position="191"/>
    </location>
</feature>
<dbReference type="PROSITE" id="PS50850">
    <property type="entry name" value="MFS"/>
    <property type="match status" value="1"/>
</dbReference>
<comment type="catalytic activity">
    <reaction evidence="11">
        <text>L-arginyl-glycine(out) = L-arginyl-glycine(in)</text>
        <dbReference type="Rhea" id="RHEA:79391"/>
        <dbReference type="ChEBI" id="CHEBI:229955"/>
    </reaction>
</comment>
<organism evidence="21 22">
    <name type="scientific">Tritrichomonas musculus</name>
    <dbReference type="NCBI Taxonomy" id="1915356"/>
    <lineage>
        <taxon>Eukaryota</taxon>
        <taxon>Metamonada</taxon>
        <taxon>Parabasalia</taxon>
        <taxon>Tritrichomonadida</taxon>
        <taxon>Tritrichomonadidae</taxon>
        <taxon>Tritrichomonas</taxon>
    </lineage>
</organism>
<comment type="catalytic activity">
    <reaction evidence="6">
        <text>L-lysyl-L-alpha-amino acid(out) = L-lysyl-L-alpha-amino acid(in)</text>
        <dbReference type="Rhea" id="RHEA:79387"/>
        <dbReference type="ChEBI" id="CHEBI:229965"/>
    </reaction>
</comment>
<evidence type="ECO:0000256" key="5">
    <source>
        <dbReference type="ARBA" id="ARBA00044884"/>
    </source>
</evidence>
<comment type="function">
    <text evidence="17">Lysosomal dipeptide uniporter that selectively exports lysine, arginine or histidine-containing dipeptides with a net positive charge from the lysosome lumen into the cytosol. Could play a role in a specific type of protein O-glycosylation indirectly regulating macrophages migration and tissue invasion. Also essential for liver homeostasis.</text>
</comment>
<feature type="transmembrane region" description="Helical" evidence="19">
    <location>
        <begin position="137"/>
        <end position="156"/>
    </location>
</feature>
<dbReference type="InterPro" id="IPR020846">
    <property type="entry name" value="MFS_dom"/>
</dbReference>
<dbReference type="Proteomes" id="UP001470230">
    <property type="component" value="Unassembled WGS sequence"/>
</dbReference>
<dbReference type="InterPro" id="IPR011701">
    <property type="entry name" value="MFS"/>
</dbReference>
<reference evidence="21 22" key="1">
    <citation type="submission" date="2024-04" db="EMBL/GenBank/DDBJ databases">
        <title>Tritrichomonas musculus Genome.</title>
        <authorList>
            <person name="Alves-Ferreira E."/>
            <person name="Grigg M."/>
            <person name="Lorenzi H."/>
            <person name="Galac M."/>
        </authorList>
    </citation>
    <scope>NUCLEOTIDE SEQUENCE [LARGE SCALE GENOMIC DNA]</scope>
    <source>
        <strain evidence="21 22">EAF2021</strain>
    </source>
</reference>
<feature type="transmembrane region" description="Helical" evidence="19">
    <location>
        <begin position="362"/>
        <end position="385"/>
    </location>
</feature>
<protein>
    <recommendedName>
        <fullName evidence="15">Lysosomal dipeptide transporter MFSD1</fullName>
    </recommendedName>
    <alternativeName>
        <fullName evidence="16">Major facilitator superfamily domain-containing protein 1</fullName>
    </alternativeName>
</protein>
<evidence type="ECO:0000256" key="13">
    <source>
        <dbReference type="ARBA" id="ARBA00044919"/>
    </source>
</evidence>
<dbReference type="EMBL" id="JAPFFF010000006">
    <property type="protein sequence ID" value="KAK8888081.1"/>
    <property type="molecule type" value="Genomic_DNA"/>
</dbReference>
<evidence type="ECO:0000313" key="21">
    <source>
        <dbReference type="EMBL" id="KAK8888081.1"/>
    </source>
</evidence>
<dbReference type="PROSITE" id="PS51257">
    <property type="entry name" value="PROKAR_LIPOPROTEIN"/>
    <property type="match status" value="1"/>
</dbReference>
<feature type="transmembrane region" description="Helical" evidence="19">
    <location>
        <begin position="59"/>
        <end position="78"/>
    </location>
</feature>
<dbReference type="InterPro" id="IPR036259">
    <property type="entry name" value="MFS_trans_sf"/>
</dbReference>
<feature type="transmembrane region" description="Helical" evidence="19">
    <location>
        <begin position="330"/>
        <end position="350"/>
    </location>
</feature>
<comment type="catalytic activity">
    <reaction evidence="3">
        <text>L-histidyl-glycine(out) = L-histidyl-glycine(in)</text>
        <dbReference type="Rhea" id="RHEA:79395"/>
        <dbReference type="ChEBI" id="CHEBI:229957"/>
    </reaction>
</comment>
<comment type="catalytic activity">
    <reaction evidence="13">
        <text>L-alanyl-L-lysine(out) = L-alanyl-L-lysine(in)</text>
        <dbReference type="Rhea" id="RHEA:79415"/>
        <dbReference type="ChEBI" id="CHEBI:192470"/>
    </reaction>
</comment>
<evidence type="ECO:0000256" key="4">
    <source>
        <dbReference type="ARBA" id="ARBA00044881"/>
    </source>
</evidence>
<comment type="catalytic activity">
    <reaction evidence="12">
        <text>L-histidyl-L-alpha-amino acid(out) = L-histidyl-L-alpha-amino acid(in)</text>
        <dbReference type="Rhea" id="RHEA:79379"/>
        <dbReference type="ChEBI" id="CHEBI:229964"/>
    </reaction>
</comment>
<dbReference type="PANTHER" id="PTHR23512:SF11">
    <property type="entry name" value="MAJOR FACILITATOR SUPERFAMILY PROTEIN"/>
    <property type="match status" value="1"/>
</dbReference>
<evidence type="ECO:0000256" key="15">
    <source>
        <dbReference type="ARBA" id="ARBA00044985"/>
    </source>
</evidence>
<sequence length="455" mass="49279">MGVRVNCVPKWVMQGVILLLGCLAYALTFFHRYAPSVLYQRIADTLKVSKDKVSTFGSMYFWPYAVMQPIGGILADVFSPGKLIALSLIIISLGATIDGISTNFALSSFGRFLVGLGAGPIYVPASRLLASWYSNRGFVIASGVLLAAGSAGGLIAQGPLSAMVEGIPWQWAFYVAAIIGVVVATFSMFLLQATPQYAGFVDDNTENESTVDVKAMSLKEQLKQLLQNIKIVGTNPHFWLVVVWGICSPSCFFNLSSLWCGPYLRDVLKLSDKKADTYIMMLSLAWVIGSPSLMVITEVLKTRKWILVFAAASSCVTSVGFMFVGENTPIPLLLFMLFVFALFAGATIGIQLSMLKEMHADYVAATAMGCGNFFPFIVAGLLQVISPEILSAIDGSSGTHSPNAYRYGIWMINGLMTLVACVAISLSRDTYGFPVEQKAGYIGQKDQSLFDSFLN</sequence>
<comment type="subunit">
    <text evidence="18">Homodimer. Interacts with lysosomal protein GLMP (via lumenal domain); the interaction starts while both proteins are still in the endoplasmic reticulum and is required for stabilization of MFSD1 in lysosomes but has no direct effect on its targeting to lysosomes or transporter activity.</text>
</comment>
<comment type="catalytic activity">
    <reaction evidence="5">
        <text>L-alpha-aminoacyl-L-histidine(out) = L-alpha-aminoacyl-L-histidine(in)</text>
        <dbReference type="Rhea" id="RHEA:79375"/>
        <dbReference type="ChEBI" id="CHEBI:229967"/>
    </reaction>
</comment>
<evidence type="ECO:0000256" key="10">
    <source>
        <dbReference type="ARBA" id="ARBA00044900"/>
    </source>
</evidence>
<feature type="transmembrane region" description="Helical" evidence="19">
    <location>
        <begin position="405"/>
        <end position="426"/>
    </location>
</feature>
<dbReference type="SUPFAM" id="SSF103473">
    <property type="entry name" value="MFS general substrate transporter"/>
    <property type="match status" value="1"/>
</dbReference>
<feature type="transmembrane region" description="Helical" evidence="19">
    <location>
        <begin position="305"/>
        <end position="324"/>
    </location>
</feature>
<keyword evidence="22" id="KW-1185">Reference proteome</keyword>
<comment type="catalytic activity">
    <reaction evidence="14">
        <text>L-lysyl-glycine(out) = L-lysyl-glycine(in)</text>
        <dbReference type="Rhea" id="RHEA:79407"/>
        <dbReference type="ChEBI" id="CHEBI:191202"/>
    </reaction>
</comment>
<comment type="catalytic activity">
    <reaction evidence="10">
        <text>L-lysyl-L-lysine(out) = L-lysyl-L-lysine(in)</text>
        <dbReference type="Rhea" id="RHEA:79403"/>
        <dbReference type="ChEBI" id="CHEBI:229956"/>
    </reaction>
</comment>
<dbReference type="Gene3D" id="1.20.1250.20">
    <property type="entry name" value="MFS general substrate transporter like domains"/>
    <property type="match status" value="2"/>
</dbReference>
<evidence type="ECO:0000256" key="16">
    <source>
        <dbReference type="ARBA" id="ARBA00045018"/>
    </source>
</evidence>
<evidence type="ECO:0000313" key="22">
    <source>
        <dbReference type="Proteomes" id="UP001470230"/>
    </source>
</evidence>
<feature type="domain" description="Major facilitator superfamily (MFS) profile" evidence="20">
    <location>
        <begin position="17"/>
        <end position="432"/>
    </location>
</feature>
<keyword evidence="19" id="KW-0812">Transmembrane</keyword>
<evidence type="ECO:0000256" key="12">
    <source>
        <dbReference type="ARBA" id="ARBA00044912"/>
    </source>
</evidence>
<proteinExistence type="predicted"/>
<comment type="caution">
    <text evidence="21">The sequence shown here is derived from an EMBL/GenBank/DDBJ whole genome shotgun (WGS) entry which is preliminary data.</text>
</comment>
<comment type="catalytic activity">
    <reaction evidence="7">
        <text>L-alpha-aminoacyl-L-lysine(out) = L-alpha-aminoacyl-L-lysine(in)</text>
        <dbReference type="Rhea" id="RHEA:79383"/>
        <dbReference type="ChEBI" id="CHEBI:229966"/>
    </reaction>
</comment>
<keyword evidence="19" id="KW-1133">Transmembrane helix</keyword>
<comment type="subcellular location">
    <subcellularLocation>
        <location evidence="1">Membrane</location>
        <topology evidence="1">Multi-pass membrane protein</topology>
    </subcellularLocation>
</comment>